<name>A0A926N7M4_9BACL</name>
<dbReference type="GO" id="GO:0050313">
    <property type="term" value="F:sulfur dioxygenase activity"/>
    <property type="evidence" value="ECO:0007669"/>
    <property type="project" value="InterPro"/>
</dbReference>
<dbReference type="SMART" id="SM00450">
    <property type="entry name" value="RHOD"/>
    <property type="match status" value="1"/>
</dbReference>
<dbReference type="GO" id="GO:0070813">
    <property type="term" value="P:hydrogen sulfide metabolic process"/>
    <property type="evidence" value="ECO:0007669"/>
    <property type="project" value="TreeGrafter"/>
</dbReference>
<dbReference type="EMBL" id="JACXAH010000004">
    <property type="protein sequence ID" value="MBD1371526.1"/>
    <property type="molecule type" value="Genomic_DNA"/>
</dbReference>
<dbReference type="AlphaFoldDB" id="A0A926N7M4"/>
<protein>
    <submittedName>
        <fullName evidence="2">MBL fold metallo-hydrolase</fullName>
    </submittedName>
</protein>
<evidence type="ECO:0000259" key="1">
    <source>
        <dbReference type="PROSITE" id="PS50206"/>
    </source>
</evidence>
<dbReference type="Pfam" id="PF00581">
    <property type="entry name" value="Rhodanese"/>
    <property type="match status" value="1"/>
</dbReference>
<dbReference type="PANTHER" id="PTHR43084">
    <property type="entry name" value="PERSULFIDE DIOXYGENASE ETHE1"/>
    <property type="match status" value="1"/>
</dbReference>
<evidence type="ECO:0000313" key="2">
    <source>
        <dbReference type="EMBL" id="MBD1371526.1"/>
    </source>
</evidence>
<organism evidence="2 3">
    <name type="scientific">Polycladospora coralii</name>
    <dbReference type="NCBI Taxonomy" id="2771432"/>
    <lineage>
        <taxon>Bacteria</taxon>
        <taxon>Bacillati</taxon>
        <taxon>Bacillota</taxon>
        <taxon>Bacilli</taxon>
        <taxon>Bacillales</taxon>
        <taxon>Thermoactinomycetaceae</taxon>
        <taxon>Polycladospora</taxon>
    </lineage>
</organism>
<dbReference type="InterPro" id="IPR036866">
    <property type="entry name" value="RibonucZ/Hydroxyglut_hydro"/>
</dbReference>
<keyword evidence="3" id="KW-1185">Reference proteome</keyword>
<dbReference type="RefSeq" id="WP_191141595.1">
    <property type="nucleotide sequence ID" value="NZ_JACXAH010000004.1"/>
</dbReference>
<dbReference type="CDD" id="cd07724">
    <property type="entry name" value="POD-like_MBL-fold"/>
    <property type="match status" value="1"/>
</dbReference>
<dbReference type="Gene3D" id="3.60.15.10">
    <property type="entry name" value="Ribonuclease Z/Hydroxyacylglutathione hydrolase-like"/>
    <property type="match status" value="1"/>
</dbReference>
<dbReference type="GO" id="GO:0006749">
    <property type="term" value="P:glutathione metabolic process"/>
    <property type="evidence" value="ECO:0007669"/>
    <property type="project" value="InterPro"/>
</dbReference>
<dbReference type="InterPro" id="IPR001763">
    <property type="entry name" value="Rhodanese-like_dom"/>
</dbReference>
<dbReference type="PROSITE" id="PS50206">
    <property type="entry name" value="RHODANESE_3"/>
    <property type="match status" value="1"/>
</dbReference>
<dbReference type="InterPro" id="IPR036873">
    <property type="entry name" value="Rhodanese-like_dom_sf"/>
</dbReference>
<dbReference type="Gene3D" id="3.40.250.10">
    <property type="entry name" value="Rhodanese-like domain"/>
    <property type="match status" value="1"/>
</dbReference>
<dbReference type="Proteomes" id="UP000661691">
    <property type="component" value="Unassembled WGS sequence"/>
</dbReference>
<evidence type="ECO:0000313" key="3">
    <source>
        <dbReference type="Proteomes" id="UP000661691"/>
    </source>
</evidence>
<dbReference type="InterPro" id="IPR051682">
    <property type="entry name" value="Mito_Persulfide_Diox"/>
</dbReference>
<accession>A0A926N7M4</accession>
<dbReference type="InterPro" id="IPR001279">
    <property type="entry name" value="Metallo-B-lactamas"/>
</dbReference>
<dbReference type="SMART" id="SM00849">
    <property type="entry name" value="Lactamase_B"/>
    <property type="match status" value="1"/>
</dbReference>
<dbReference type="SUPFAM" id="SSF56281">
    <property type="entry name" value="Metallo-hydrolase/oxidoreductase"/>
    <property type="match status" value="1"/>
</dbReference>
<feature type="domain" description="Rhodanese" evidence="1">
    <location>
        <begin position="17"/>
        <end position="113"/>
    </location>
</feature>
<sequence length="371" mass="42150">MSIKPMSAKELTQRILNDHSLFVLDVRNEKAFQDWKIEGMHFEYLNMPYFDLIDGIDHIIDQIPENQDILVVCAKQGSSEMVAQHLVDAGLEHVFFLEGGMTYWGEYLHPVKIADLNEKGTIYQFVRMGKGCLSYMIESNGEAIVIDPSRMITQYLDFAEDIQVQIRYVIDTHLHADHISGGRLLRDETGARYYLPPQDAEEVQFTFEPLVEGVDIPLVEALYSPGLTIGSTSIIVDQQYLLTGDILFIASVGRPDLAGKANEWSHDLYDSLYQKYKQLPFDLIVLPAHFGKVAELGQDGSVQATLDELYKTNPGLKFSDKQRFHQTVAENLPPQPHAYQDIRHTNMGIQKPNEAEQREMEMGPNRCAVQD</sequence>
<reference evidence="2" key="1">
    <citation type="submission" date="2020-09" db="EMBL/GenBank/DDBJ databases">
        <title>A novel bacterium of genus Hazenella, isolated from South China Sea.</title>
        <authorList>
            <person name="Huang H."/>
            <person name="Mo K."/>
            <person name="Hu Y."/>
        </authorList>
    </citation>
    <scope>NUCLEOTIDE SEQUENCE</scope>
    <source>
        <strain evidence="2">IB182357</strain>
    </source>
</reference>
<proteinExistence type="predicted"/>
<dbReference type="Pfam" id="PF00753">
    <property type="entry name" value="Lactamase_B"/>
    <property type="match status" value="1"/>
</dbReference>
<dbReference type="PANTHER" id="PTHR43084:SF7">
    <property type="entry name" value="BETA-LACTAMASE DOMAIN PROTEIN"/>
    <property type="match status" value="1"/>
</dbReference>
<gene>
    <name evidence="2" type="ORF">IC620_04045</name>
</gene>
<dbReference type="InterPro" id="IPR044528">
    <property type="entry name" value="POD-like_MBL-fold"/>
</dbReference>
<comment type="caution">
    <text evidence="2">The sequence shown here is derived from an EMBL/GenBank/DDBJ whole genome shotgun (WGS) entry which is preliminary data.</text>
</comment>
<dbReference type="SUPFAM" id="SSF52821">
    <property type="entry name" value="Rhodanese/Cell cycle control phosphatase"/>
    <property type="match status" value="1"/>
</dbReference>